<dbReference type="SUPFAM" id="SSF48403">
    <property type="entry name" value="Ankyrin repeat"/>
    <property type="match status" value="1"/>
</dbReference>
<dbReference type="SMART" id="SM00248">
    <property type="entry name" value="ANK"/>
    <property type="match status" value="5"/>
</dbReference>
<proteinExistence type="predicted"/>
<dbReference type="Gene3D" id="1.25.40.20">
    <property type="entry name" value="Ankyrin repeat-containing domain"/>
    <property type="match status" value="2"/>
</dbReference>
<dbReference type="OrthoDB" id="445896at2759"/>
<dbReference type="AlphaFoldDB" id="A0A3M7Q1W1"/>
<dbReference type="PROSITE" id="PS50297">
    <property type="entry name" value="ANK_REP_REGION"/>
    <property type="match status" value="2"/>
</dbReference>
<organism evidence="5 6">
    <name type="scientific">Brachionus plicatilis</name>
    <name type="common">Marine rotifer</name>
    <name type="synonym">Brachionus muelleri</name>
    <dbReference type="NCBI Taxonomy" id="10195"/>
    <lineage>
        <taxon>Eukaryota</taxon>
        <taxon>Metazoa</taxon>
        <taxon>Spiralia</taxon>
        <taxon>Gnathifera</taxon>
        <taxon>Rotifera</taxon>
        <taxon>Eurotatoria</taxon>
        <taxon>Monogononta</taxon>
        <taxon>Pseudotrocha</taxon>
        <taxon>Ploima</taxon>
        <taxon>Brachionidae</taxon>
        <taxon>Brachionus</taxon>
    </lineage>
</organism>
<feature type="non-terminal residue" evidence="5">
    <location>
        <position position="561"/>
    </location>
</feature>
<dbReference type="GO" id="GO:0045211">
    <property type="term" value="C:postsynaptic membrane"/>
    <property type="evidence" value="ECO:0007669"/>
    <property type="project" value="TreeGrafter"/>
</dbReference>
<gene>
    <name evidence="5" type="ORF">BpHYR1_025469</name>
</gene>
<feature type="repeat" description="ANK" evidence="2">
    <location>
        <begin position="203"/>
        <end position="236"/>
    </location>
</feature>
<dbReference type="Proteomes" id="UP000276133">
    <property type="component" value="Unassembled WGS sequence"/>
</dbReference>
<dbReference type="EMBL" id="REGN01007724">
    <property type="protein sequence ID" value="RNA05436.1"/>
    <property type="molecule type" value="Genomic_DNA"/>
</dbReference>
<dbReference type="SMART" id="SM00326">
    <property type="entry name" value="SH3"/>
    <property type="match status" value="1"/>
</dbReference>
<dbReference type="GO" id="GO:0014069">
    <property type="term" value="C:postsynaptic density"/>
    <property type="evidence" value="ECO:0007669"/>
    <property type="project" value="TreeGrafter"/>
</dbReference>
<keyword evidence="1 3" id="KW-0728">SH3 domain</keyword>
<dbReference type="SUPFAM" id="SSF50044">
    <property type="entry name" value="SH3-domain"/>
    <property type="match status" value="1"/>
</dbReference>
<dbReference type="Pfam" id="PF12796">
    <property type="entry name" value="Ank_2"/>
    <property type="match status" value="2"/>
</dbReference>
<feature type="domain" description="SH3" evidence="4">
    <location>
        <begin position="448"/>
        <end position="509"/>
    </location>
</feature>
<evidence type="ECO:0000256" key="3">
    <source>
        <dbReference type="PROSITE-ProRule" id="PRU00192"/>
    </source>
</evidence>
<evidence type="ECO:0000313" key="5">
    <source>
        <dbReference type="EMBL" id="RNA05436.1"/>
    </source>
</evidence>
<keyword evidence="6" id="KW-1185">Reference proteome</keyword>
<dbReference type="STRING" id="10195.A0A3M7Q1W1"/>
<dbReference type="Gene3D" id="3.10.20.90">
    <property type="entry name" value="Phosphatidylinositol 3-kinase Catalytic Subunit, Chain A, domain 1"/>
    <property type="match status" value="1"/>
</dbReference>
<protein>
    <submittedName>
        <fullName evidence="5">SH3 and multiple ankyrin repeat domains 3-like isoform X3</fullName>
    </submittedName>
</protein>
<dbReference type="InterPro" id="IPR036770">
    <property type="entry name" value="Ankyrin_rpt-contain_sf"/>
</dbReference>
<dbReference type="InterPro" id="IPR002110">
    <property type="entry name" value="Ankyrin_rpt"/>
</dbReference>
<dbReference type="InterPro" id="IPR051569">
    <property type="entry name" value="SHANK"/>
</dbReference>
<comment type="caution">
    <text evidence="5">The sequence shown here is derived from an EMBL/GenBank/DDBJ whole genome shotgun (WGS) entry which is preliminary data.</text>
</comment>
<evidence type="ECO:0000256" key="2">
    <source>
        <dbReference type="PROSITE-ProRule" id="PRU00023"/>
    </source>
</evidence>
<evidence type="ECO:0000259" key="4">
    <source>
        <dbReference type="PROSITE" id="PS50002"/>
    </source>
</evidence>
<reference evidence="5 6" key="1">
    <citation type="journal article" date="2018" name="Sci. Rep.">
        <title>Genomic signatures of local adaptation to the degree of environmental predictability in rotifers.</title>
        <authorList>
            <person name="Franch-Gras L."/>
            <person name="Hahn C."/>
            <person name="Garcia-Roger E.M."/>
            <person name="Carmona M.J."/>
            <person name="Serra M."/>
            <person name="Gomez A."/>
        </authorList>
    </citation>
    <scope>NUCLEOTIDE SEQUENCE [LARGE SCALE GENOMIC DNA]</scope>
    <source>
        <strain evidence="5">HYR1</strain>
    </source>
</reference>
<feature type="repeat" description="ANK" evidence="2">
    <location>
        <begin position="337"/>
        <end position="369"/>
    </location>
</feature>
<dbReference type="PANTHER" id="PTHR24135:SF28">
    <property type="entry name" value="LD13733P"/>
    <property type="match status" value="1"/>
</dbReference>
<dbReference type="GO" id="GO:0035255">
    <property type="term" value="F:ionotropic glutamate receptor binding"/>
    <property type="evidence" value="ECO:0007669"/>
    <property type="project" value="TreeGrafter"/>
</dbReference>
<dbReference type="PANTHER" id="PTHR24135">
    <property type="entry name" value="SH3 AND MULTIPLE ANKYRIN REPEAT DOMAINS PROTEIN"/>
    <property type="match status" value="1"/>
</dbReference>
<feature type="repeat" description="ANK" evidence="2">
    <location>
        <begin position="237"/>
        <end position="269"/>
    </location>
</feature>
<sequence length="561" mass="62014">MAQITNENLNLADNTMQSKSASLSSSCSSSSYSIKTLNHQDADSHTDHIFVRVSINDQNLQVTSQTKKKPRSFKKNLAQKVMKFALDDLVWAAKQRVLSTLAKEVKDGLNYGFYLPPHQGRAGKFLDDWRKLREYSLSGPVAHLEFKYKKRVYKFVKINQKELKALNAKANCKKFADLVRANQTDKVARLLDKGLDPNFHTDLGETPLSVAVGLGEPKATIMALYNGGAHLDFRSRDSLTPMHRAALVGNDKAVKTLLDLGAYADVADHRALTPLFHAVLNASPVATIEHLLAAGANPTVKDDNNWQQVHHACKLGLADHLDHLVYYGCDLNAANNSGNTPLHLCAVHNQQSCARVLLVRGCAKHQTNLANQSAYECAVMAGNDQVAEIIREHTDAQTVTMKERPVCPNKRRSVYMSVEREWASCSSGSRSRSISSEAGSHKRLYSCIPNRLFVCIKPCRAVNVGEIDLCVGDRVEVVSVGDSGYWEGRRVSSGVQGWFKAECVQEVEASGRKSWLDALMSSWARVVVLQKGKKGFGFVLRGAKVTDEKFEPSVECPAMQF</sequence>
<dbReference type="InterPro" id="IPR036028">
    <property type="entry name" value="SH3-like_dom_sf"/>
</dbReference>
<accession>A0A3M7Q1W1</accession>
<dbReference type="CDD" id="cd17091">
    <property type="entry name" value="FERM_F0_SHANK"/>
    <property type="match status" value="1"/>
</dbReference>
<evidence type="ECO:0000313" key="6">
    <source>
        <dbReference type="Proteomes" id="UP000276133"/>
    </source>
</evidence>
<keyword evidence="2" id="KW-0040">ANK repeat</keyword>
<dbReference type="Pfam" id="PF07653">
    <property type="entry name" value="SH3_2"/>
    <property type="match status" value="1"/>
</dbReference>
<dbReference type="InterPro" id="IPR001452">
    <property type="entry name" value="SH3_domain"/>
</dbReference>
<dbReference type="PROSITE" id="PS50088">
    <property type="entry name" value="ANK_REPEAT"/>
    <property type="match status" value="3"/>
</dbReference>
<dbReference type="Gene3D" id="2.30.30.40">
    <property type="entry name" value="SH3 Domains"/>
    <property type="match status" value="1"/>
</dbReference>
<dbReference type="GO" id="GO:0043197">
    <property type="term" value="C:dendritic spine"/>
    <property type="evidence" value="ECO:0007669"/>
    <property type="project" value="TreeGrafter"/>
</dbReference>
<name>A0A3M7Q1W1_BRAPC</name>
<dbReference type="GO" id="GO:0030160">
    <property type="term" value="F:synaptic receptor adaptor activity"/>
    <property type="evidence" value="ECO:0007669"/>
    <property type="project" value="TreeGrafter"/>
</dbReference>
<dbReference type="PROSITE" id="PS50002">
    <property type="entry name" value="SH3"/>
    <property type="match status" value="1"/>
</dbReference>
<evidence type="ECO:0000256" key="1">
    <source>
        <dbReference type="ARBA" id="ARBA00022443"/>
    </source>
</evidence>